<feature type="region of interest" description="Disordered" evidence="1">
    <location>
        <begin position="381"/>
        <end position="409"/>
    </location>
</feature>
<keyword evidence="2" id="KW-0472">Membrane</keyword>
<feature type="compositionally biased region" description="Basic and acidic residues" evidence="1">
    <location>
        <begin position="1"/>
        <end position="13"/>
    </location>
</feature>
<feature type="domain" description="DUF7820" evidence="3">
    <location>
        <begin position="400"/>
        <end position="718"/>
    </location>
</feature>
<gene>
    <name evidence="4" type="ORF">ED733_006558</name>
</gene>
<evidence type="ECO:0000256" key="1">
    <source>
        <dbReference type="SAM" id="MobiDB-lite"/>
    </source>
</evidence>
<evidence type="ECO:0000256" key="2">
    <source>
        <dbReference type="SAM" id="Phobius"/>
    </source>
</evidence>
<feature type="region of interest" description="Disordered" evidence="1">
    <location>
        <begin position="1"/>
        <end position="108"/>
    </location>
</feature>
<dbReference type="Proteomes" id="UP000317257">
    <property type="component" value="Unassembled WGS sequence"/>
</dbReference>
<sequence>MHSADRNSQAERRLSKRRSRRVSVDNDAFSDDEYDLAANTVSDGFRPTADYRQNVPNPDSAPSIVQTQHQVPNLPQSPPPVASSSMKGGVDFNRPPSTSKPPRFHDSLTLRNDGLEAARGGQSSSSNSFAQGDVLYRGSTQPSHPYEMYHQRTYSNATSTTNPSSGTALDAVRGPTHPYALYTQSTITSEDSSHQPIPLGFNGMENGYRRQIGPDGEDAGDLIGPLGHMEELPPYSRYPEETFQTKLATDGENNAAPGSAVDGIGTRTSGSTTAPPIQPIPGAGGIGLATRNPEFSTEDLAGIPQRPGSSIRSSSTSLESNHDINGAARDFTEKPSPGKWQRTARKKFWGVVPYWTICLLLLGIVIMGVVMGTVIGTIVTRHNGPKRKGDGKFRNGQQSMRNVEPLSRLPPGLPPLATGSFALPPMDKSQVPKACIKDLEQSLAWSCDIPFRWYSMNVTERNGDPENNNYAMNLSPFDPNASKFIYGSQPPYIPDFMPMQLVKDMVEVNRGPAWFLQVEYNKTVMLREDMLAYPGKANSKRRSDTPESPFPGFDSSRFLKKGLSATAGDQPWICTWPSITLQIFIYPNQTFLPTSPTSIPSPTIPMTGAFSSSPPTPTPDILPSNFKKPYPRLVKFVERRFHEAANSAPATCTQYKILNNGQDKEPVLQDGKPVTFIVEEVGHSAEGSSTESLHNPKNPRHVSSLEGRDVDLTPCGCVSFLWGV</sequence>
<keyword evidence="2" id="KW-0812">Transmembrane</keyword>
<feature type="compositionally biased region" description="Polar residues" evidence="1">
    <location>
        <begin position="686"/>
        <end position="695"/>
    </location>
</feature>
<proteinExistence type="predicted"/>
<feature type="compositionally biased region" description="Low complexity" evidence="1">
    <location>
        <begin position="309"/>
        <end position="319"/>
    </location>
</feature>
<feature type="region of interest" description="Disordered" evidence="1">
    <location>
        <begin position="186"/>
        <end position="220"/>
    </location>
</feature>
<protein>
    <recommendedName>
        <fullName evidence="3">DUF7820 domain-containing protein</fullName>
    </recommendedName>
</protein>
<reference evidence="5" key="1">
    <citation type="submission" date="2018-12" db="EMBL/GenBank/DDBJ databases">
        <title>The complete genome of Metarhizium rileyi, a key fungal pathogen of Lepidoptera.</title>
        <authorList>
            <person name="Binneck E."/>
            <person name="Lastra C.C.L."/>
            <person name="Sosa-Gomez D.R."/>
        </authorList>
    </citation>
    <scope>NUCLEOTIDE SEQUENCE [LARGE SCALE GENOMIC DNA]</scope>
    <source>
        <strain evidence="5">Cep018-CH2</strain>
    </source>
</reference>
<dbReference type="Pfam" id="PF25130">
    <property type="entry name" value="DUF7820"/>
    <property type="match status" value="1"/>
</dbReference>
<evidence type="ECO:0000259" key="3">
    <source>
        <dbReference type="Pfam" id="PF25130"/>
    </source>
</evidence>
<accession>A0A5C6GFY4</accession>
<organism evidence="4 5">
    <name type="scientific">Metarhizium rileyi (strain RCEF 4871)</name>
    <name type="common">Nomuraea rileyi</name>
    <dbReference type="NCBI Taxonomy" id="1649241"/>
    <lineage>
        <taxon>Eukaryota</taxon>
        <taxon>Fungi</taxon>
        <taxon>Dikarya</taxon>
        <taxon>Ascomycota</taxon>
        <taxon>Pezizomycotina</taxon>
        <taxon>Sordariomycetes</taxon>
        <taxon>Hypocreomycetidae</taxon>
        <taxon>Hypocreales</taxon>
        <taxon>Clavicipitaceae</taxon>
        <taxon>Metarhizium</taxon>
    </lineage>
</organism>
<evidence type="ECO:0000313" key="4">
    <source>
        <dbReference type="EMBL" id="TWU75056.1"/>
    </source>
</evidence>
<dbReference type="PANTHER" id="PTHR42078:SF1">
    <property type="entry name" value="GLUCAN 1, 4-ALPHA-GLUCOSIDASE"/>
    <property type="match status" value="1"/>
</dbReference>
<dbReference type="AlphaFoldDB" id="A0A5C6GFY4"/>
<dbReference type="InterPro" id="IPR056722">
    <property type="entry name" value="DUF7820"/>
</dbReference>
<feature type="region of interest" description="Disordered" evidence="1">
    <location>
        <begin position="685"/>
        <end position="705"/>
    </location>
</feature>
<feature type="transmembrane region" description="Helical" evidence="2">
    <location>
        <begin position="354"/>
        <end position="379"/>
    </location>
</feature>
<keyword evidence="2" id="KW-1133">Transmembrane helix</keyword>
<name>A0A5C6GFY4_METRR</name>
<feature type="region of interest" description="Disordered" evidence="1">
    <location>
        <begin position="250"/>
        <end position="322"/>
    </location>
</feature>
<evidence type="ECO:0000313" key="5">
    <source>
        <dbReference type="Proteomes" id="UP000317257"/>
    </source>
</evidence>
<feature type="compositionally biased region" description="Polar residues" evidence="1">
    <location>
        <begin position="63"/>
        <end position="74"/>
    </location>
</feature>
<dbReference type="EMBL" id="SBHS01000009">
    <property type="protein sequence ID" value="TWU75056.1"/>
    <property type="molecule type" value="Genomic_DNA"/>
</dbReference>
<dbReference type="PANTHER" id="PTHR42078">
    <property type="entry name" value="GLUCAN 1, 4-ALPHA-GLUCOSIDASE"/>
    <property type="match status" value="1"/>
</dbReference>
<comment type="caution">
    <text evidence="4">The sequence shown here is derived from an EMBL/GenBank/DDBJ whole genome shotgun (WGS) entry which is preliminary data.</text>
</comment>